<evidence type="ECO:0000313" key="3">
    <source>
        <dbReference type="Proteomes" id="UP000002941"/>
    </source>
</evidence>
<keyword evidence="3" id="KW-1185">Reference proteome</keyword>
<proteinExistence type="predicted"/>
<feature type="region of interest" description="Disordered" evidence="1">
    <location>
        <begin position="50"/>
        <end position="93"/>
    </location>
</feature>
<evidence type="ECO:0000256" key="1">
    <source>
        <dbReference type="SAM" id="MobiDB-lite"/>
    </source>
</evidence>
<name>J0NKI8_9ACTO</name>
<reference evidence="2 3" key="1">
    <citation type="submission" date="2012-05" db="EMBL/GenBank/DDBJ databases">
        <authorList>
            <person name="Harkins D.M."/>
            <person name="Madupu R."/>
            <person name="Durkin A.S."/>
            <person name="Torralba M."/>
            <person name="Methe B."/>
            <person name="Sutton G.G."/>
            <person name="Nelson K.E."/>
        </authorList>
    </citation>
    <scope>NUCLEOTIDE SEQUENCE [LARGE SCALE GENOMIC DNA]</scope>
    <source>
        <strain evidence="2 3">F0489</strain>
    </source>
</reference>
<evidence type="ECO:0000313" key="2">
    <source>
        <dbReference type="EMBL" id="EJF47614.1"/>
    </source>
</evidence>
<feature type="region of interest" description="Disordered" evidence="1">
    <location>
        <begin position="1"/>
        <end position="21"/>
    </location>
</feature>
<dbReference type="Proteomes" id="UP000002941">
    <property type="component" value="Unassembled WGS sequence"/>
</dbReference>
<dbReference type="EMBL" id="AKFT01000007">
    <property type="protein sequence ID" value="EJF47614.1"/>
    <property type="molecule type" value="Genomic_DNA"/>
</dbReference>
<organism evidence="2 3">
    <name type="scientific">Actinomyces massiliensis F0489</name>
    <dbReference type="NCBI Taxonomy" id="1125718"/>
    <lineage>
        <taxon>Bacteria</taxon>
        <taxon>Bacillati</taxon>
        <taxon>Actinomycetota</taxon>
        <taxon>Actinomycetes</taxon>
        <taxon>Actinomycetales</taxon>
        <taxon>Actinomycetaceae</taxon>
        <taxon>Actinomyces</taxon>
    </lineage>
</organism>
<accession>J0NKI8</accession>
<gene>
    <name evidence="2" type="ORF">HMPREF1318_2363</name>
</gene>
<sequence>MVIKAPPHESEHGSEAGRFEDLEISPWDAELIINAPTDLTDLCAEVHRLQASLGPHPDGIDPPMESRSGRTQKDQQGTIVDDPQLRDNAGASL</sequence>
<protein>
    <submittedName>
        <fullName evidence="2">Uncharacterized protein</fullName>
    </submittedName>
</protein>
<comment type="caution">
    <text evidence="2">The sequence shown here is derived from an EMBL/GenBank/DDBJ whole genome shotgun (WGS) entry which is preliminary data.</text>
</comment>
<dbReference type="AlphaFoldDB" id="J0NKI8"/>